<feature type="domain" description="MPN" evidence="2">
    <location>
        <begin position="4"/>
        <end position="141"/>
    </location>
</feature>
<dbReference type="InterPro" id="IPR037518">
    <property type="entry name" value="MPN"/>
</dbReference>
<evidence type="ECO:0000259" key="2">
    <source>
        <dbReference type="PROSITE" id="PS50249"/>
    </source>
</evidence>
<dbReference type="PROSITE" id="PS50249">
    <property type="entry name" value="MPN"/>
    <property type="match status" value="1"/>
</dbReference>
<dbReference type="EMBL" id="JAWDGP010006193">
    <property type="protein sequence ID" value="KAK3745795.1"/>
    <property type="molecule type" value="Genomic_DNA"/>
</dbReference>
<dbReference type="GO" id="GO:0072546">
    <property type="term" value="C:EMC complex"/>
    <property type="evidence" value="ECO:0007669"/>
    <property type="project" value="InterPro"/>
</dbReference>
<sequence>MADINVTVRAHCKLLLHAVKYPHAAVNGILLAEDNRNKESKTLKFVDAIPFFHVSLGLSPMLEMALLQVEAYCKGKNLVIAGYYQANENYSDNEMNHVAKTIGRKVQENFHDACLFMIDNRKVKAESVSQPYKIYTLRDSGWRDSDRKNISEDDISKEESLYALLKSGAQRQLCDFDNHFDDVRNDWRNLELNDLINRCT</sequence>
<reference evidence="3" key="1">
    <citation type="journal article" date="2023" name="G3 (Bethesda)">
        <title>A reference genome for the long-term kleptoplast-retaining sea slug Elysia crispata morphotype clarki.</title>
        <authorList>
            <person name="Eastman K.E."/>
            <person name="Pendleton A.L."/>
            <person name="Shaikh M.A."/>
            <person name="Suttiyut T."/>
            <person name="Ogas R."/>
            <person name="Tomko P."/>
            <person name="Gavelis G."/>
            <person name="Widhalm J.R."/>
            <person name="Wisecaver J.H."/>
        </authorList>
    </citation>
    <scope>NUCLEOTIDE SEQUENCE</scope>
    <source>
        <strain evidence="3">ECLA1</strain>
    </source>
</reference>
<dbReference type="PANTHER" id="PTHR12941">
    <property type="entry name" value="ER MEMBRANE PROTEIN COMPLEX"/>
    <property type="match status" value="1"/>
</dbReference>
<comment type="caution">
    <text evidence="3">The sequence shown here is derived from an EMBL/GenBank/DDBJ whole genome shotgun (WGS) entry which is preliminary data.</text>
</comment>
<dbReference type="AlphaFoldDB" id="A0AAE0YI70"/>
<dbReference type="Proteomes" id="UP001283361">
    <property type="component" value="Unassembled WGS sequence"/>
</dbReference>
<comment type="similarity">
    <text evidence="1">Belongs to the EMC8/EMC9 family.</text>
</comment>
<gene>
    <name evidence="3" type="ORF">RRG08_030669</name>
</gene>
<keyword evidence="4" id="KW-1185">Reference proteome</keyword>
<dbReference type="Pfam" id="PF03665">
    <property type="entry name" value="UPF0172"/>
    <property type="match status" value="1"/>
</dbReference>
<evidence type="ECO:0000256" key="1">
    <source>
        <dbReference type="ARBA" id="ARBA00007461"/>
    </source>
</evidence>
<dbReference type="InterPro" id="IPR005366">
    <property type="entry name" value="EMC8/9"/>
</dbReference>
<dbReference type="PANTHER" id="PTHR12941:SF10">
    <property type="entry name" value="ER MEMBRANE PROTEIN COMPLEX SUBUNIT 8_9 HOMOLOG"/>
    <property type="match status" value="1"/>
</dbReference>
<name>A0AAE0YI70_9GAST</name>
<accession>A0AAE0YI70</accession>
<protein>
    <recommendedName>
        <fullName evidence="2">MPN domain-containing protein</fullName>
    </recommendedName>
</protein>
<dbReference type="CDD" id="cd08060">
    <property type="entry name" value="MPN_UPF0172"/>
    <property type="match status" value="1"/>
</dbReference>
<proteinExistence type="inferred from homology"/>
<evidence type="ECO:0000313" key="3">
    <source>
        <dbReference type="EMBL" id="KAK3745795.1"/>
    </source>
</evidence>
<organism evidence="3 4">
    <name type="scientific">Elysia crispata</name>
    <name type="common">lettuce slug</name>
    <dbReference type="NCBI Taxonomy" id="231223"/>
    <lineage>
        <taxon>Eukaryota</taxon>
        <taxon>Metazoa</taxon>
        <taxon>Spiralia</taxon>
        <taxon>Lophotrochozoa</taxon>
        <taxon>Mollusca</taxon>
        <taxon>Gastropoda</taxon>
        <taxon>Heterobranchia</taxon>
        <taxon>Euthyneura</taxon>
        <taxon>Panpulmonata</taxon>
        <taxon>Sacoglossa</taxon>
        <taxon>Placobranchoidea</taxon>
        <taxon>Plakobranchidae</taxon>
        <taxon>Elysia</taxon>
    </lineage>
</organism>
<evidence type="ECO:0000313" key="4">
    <source>
        <dbReference type="Proteomes" id="UP001283361"/>
    </source>
</evidence>